<sequence length="102" mass="10855">MDDAGGDGRFLVTDGTRTFETRYDGGRPSVAVVRAIAAVKDVPATDVGFSLHEYVDADALDGLFRGAAPRTADLTVEFPVDGFLVSVRADGRVLVEPTPDDR</sequence>
<dbReference type="RefSeq" id="WP_023394247.1">
    <property type="nucleotide sequence ID" value="NZ_ASGZ01000028.1"/>
</dbReference>
<gene>
    <name evidence="2" type="ORF">K933_08312</name>
</gene>
<evidence type="ECO:0000259" key="1">
    <source>
        <dbReference type="Pfam" id="PF18545"/>
    </source>
</evidence>
<dbReference type="Proteomes" id="UP000017840">
    <property type="component" value="Unassembled WGS sequence"/>
</dbReference>
<evidence type="ECO:0000313" key="2">
    <source>
        <dbReference type="EMBL" id="ESP88448.1"/>
    </source>
</evidence>
<accession>V4HEE6</accession>
<name>V4HEE6_9EURY</name>
<dbReference type="AlphaFoldDB" id="V4HEE6"/>
<protein>
    <recommendedName>
        <fullName evidence="1">Halobacterial output domain-containing protein</fullName>
    </recommendedName>
</protein>
<keyword evidence="3" id="KW-1185">Reference proteome</keyword>
<feature type="domain" description="Halobacterial output" evidence="1">
    <location>
        <begin position="27"/>
        <end position="97"/>
    </location>
</feature>
<organism evidence="2 3">
    <name type="scientific">Candidatus Halobonum tyrrellensis G22</name>
    <dbReference type="NCBI Taxonomy" id="1324957"/>
    <lineage>
        <taxon>Archaea</taxon>
        <taxon>Methanobacteriati</taxon>
        <taxon>Methanobacteriota</taxon>
        <taxon>Stenosarchaea group</taxon>
        <taxon>Halobacteria</taxon>
        <taxon>Halobacteriales</taxon>
        <taxon>Haloferacaceae</taxon>
        <taxon>Candidatus Halobonum</taxon>
    </lineage>
</organism>
<comment type="caution">
    <text evidence="2">The sequence shown here is derived from an EMBL/GenBank/DDBJ whole genome shotgun (WGS) entry which is preliminary data.</text>
</comment>
<dbReference type="Pfam" id="PF18545">
    <property type="entry name" value="HalOD1"/>
    <property type="match status" value="1"/>
</dbReference>
<reference evidence="2 3" key="1">
    <citation type="journal article" date="2013" name="Genome Announc.">
        <title>Draft Genome Sequence of 'Candidatus Halobonum tyrrellensis' Strain G22, Isolated from the Hypersaline Waters of Lake Tyrrell, Australia.</title>
        <authorList>
            <person name="Ugalde J.A."/>
            <person name="Narasingarao P."/>
            <person name="Kuo S."/>
            <person name="Podell S."/>
            <person name="Allen E.E."/>
        </authorList>
    </citation>
    <scope>NUCLEOTIDE SEQUENCE [LARGE SCALE GENOMIC DNA]</scope>
    <source>
        <strain evidence="2 3">G22</strain>
    </source>
</reference>
<evidence type="ECO:0000313" key="3">
    <source>
        <dbReference type="Proteomes" id="UP000017840"/>
    </source>
</evidence>
<proteinExistence type="predicted"/>
<dbReference type="OrthoDB" id="316770at2157"/>
<dbReference type="InterPro" id="IPR040624">
    <property type="entry name" value="HalOD1"/>
</dbReference>
<dbReference type="EMBL" id="ASGZ01000028">
    <property type="protein sequence ID" value="ESP88448.1"/>
    <property type="molecule type" value="Genomic_DNA"/>
</dbReference>